<evidence type="ECO:0000313" key="2">
    <source>
        <dbReference type="EMBL" id="GLK98705.1"/>
    </source>
</evidence>
<feature type="region of interest" description="Disordered" evidence="1">
    <location>
        <begin position="34"/>
        <end position="58"/>
    </location>
</feature>
<name>A0A9W6NJ60_9ACTN</name>
<proteinExistence type="predicted"/>
<evidence type="ECO:0000256" key="1">
    <source>
        <dbReference type="SAM" id="MobiDB-lite"/>
    </source>
</evidence>
<reference evidence="2" key="1">
    <citation type="journal article" date="2014" name="Int. J. Syst. Evol. Microbiol.">
        <title>Complete genome sequence of Corynebacterium casei LMG S-19264T (=DSM 44701T), isolated from a smear-ripened cheese.</title>
        <authorList>
            <consortium name="US DOE Joint Genome Institute (JGI-PGF)"/>
            <person name="Walter F."/>
            <person name="Albersmeier A."/>
            <person name="Kalinowski J."/>
            <person name="Ruckert C."/>
        </authorList>
    </citation>
    <scope>NUCLEOTIDE SEQUENCE</scope>
    <source>
        <strain evidence="2">VKM Ac-1321</strain>
    </source>
</reference>
<dbReference type="AlphaFoldDB" id="A0A9W6NJ60"/>
<keyword evidence="3" id="KW-1185">Reference proteome</keyword>
<sequence>MPLCNPIIAVCNCERQHSFRTLCYCGNTALRNGKQSGHPHAGAQRPTAKGTHTVVWVP</sequence>
<evidence type="ECO:0000313" key="3">
    <source>
        <dbReference type="Proteomes" id="UP001143480"/>
    </source>
</evidence>
<organism evidence="2 3">
    <name type="scientific">Dactylosporangium matsuzakiense</name>
    <dbReference type="NCBI Taxonomy" id="53360"/>
    <lineage>
        <taxon>Bacteria</taxon>
        <taxon>Bacillati</taxon>
        <taxon>Actinomycetota</taxon>
        <taxon>Actinomycetes</taxon>
        <taxon>Micromonosporales</taxon>
        <taxon>Micromonosporaceae</taxon>
        <taxon>Dactylosporangium</taxon>
    </lineage>
</organism>
<accession>A0A9W6NJ60</accession>
<protein>
    <submittedName>
        <fullName evidence="2">Uncharacterized protein</fullName>
    </submittedName>
</protein>
<gene>
    <name evidence="2" type="ORF">GCM10017581_004460</name>
</gene>
<reference evidence="2" key="2">
    <citation type="submission" date="2023-01" db="EMBL/GenBank/DDBJ databases">
        <authorList>
            <person name="Sun Q."/>
            <person name="Evtushenko L."/>
        </authorList>
    </citation>
    <scope>NUCLEOTIDE SEQUENCE</scope>
    <source>
        <strain evidence="2">VKM Ac-1321</strain>
    </source>
</reference>
<dbReference type="EMBL" id="BSFP01000002">
    <property type="protein sequence ID" value="GLK98705.1"/>
    <property type="molecule type" value="Genomic_DNA"/>
</dbReference>
<dbReference type="Proteomes" id="UP001143480">
    <property type="component" value="Unassembled WGS sequence"/>
</dbReference>
<comment type="caution">
    <text evidence="2">The sequence shown here is derived from an EMBL/GenBank/DDBJ whole genome shotgun (WGS) entry which is preliminary data.</text>
</comment>